<evidence type="ECO:0000313" key="3">
    <source>
        <dbReference type="Proteomes" id="UP000229730"/>
    </source>
</evidence>
<feature type="chain" id="PRO_5013646728" evidence="1">
    <location>
        <begin position="23"/>
        <end position="235"/>
    </location>
</feature>
<dbReference type="EMBL" id="PDEM01000007">
    <property type="protein sequence ID" value="PHZ86556.1"/>
    <property type="molecule type" value="Genomic_DNA"/>
</dbReference>
<feature type="signal peptide" evidence="1">
    <location>
        <begin position="1"/>
        <end position="22"/>
    </location>
</feature>
<dbReference type="AlphaFoldDB" id="A0A2G4YYN7"/>
<proteinExistence type="predicted"/>
<comment type="caution">
    <text evidence="2">The sequence shown here is derived from an EMBL/GenBank/DDBJ whole genome shotgun (WGS) entry which is preliminary data.</text>
</comment>
<dbReference type="Gene3D" id="1.25.40.10">
    <property type="entry name" value="Tetratricopeptide repeat domain"/>
    <property type="match status" value="1"/>
</dbReference>
<evidence type="ECO:0000313" key="2">
    <source>
        <dbReference type="EMBL" id="PHZ86556.1"/>
    </source>
</evidence>
<sequence length="235" mass="27446">MTRRFLPLPLLVFIFLSHLAFGQEQTEQPKWTEKKLGTVIILAEKAAKKHKWLQAIRYGEEIFSAVQALNHYTDARYIQQLKNLNVYYDNAGRLKEVAPRIMRAYDLSKTHLGKAHETTSVSRKLLFKVFISNKKYMEAIPLVQESLSLLGDNKPDDFKKLSYLKQLHSLYGITDQLQQQEHTLLRLLKINNRFVGNNAKDNLEIIKDLARNYCLQRKAPEFNLLMAIYDLNYDC</sequence>
<dbReference type="InterPro" id="IPR011990">
    <property type="entry name" value="TPR-like_helical_dom_sf"/>
</dbReference>
<dbReference type="InParanoid" id="A0A2G4YYN7"/>
<accession>A0A2G4YYN7</accession>
<dbReference type="Proteomes" id="UP000229730">
    <property type="component" value="Unassembled WGS sequence"/>
</dbReference>
<reference evidence="2 3" key="1">
    <citation type="submission" date="2017-10" db="EMBL/GenBank/DDBJ databases">
        <title>Frigbacter circumglobatus gen. nov. sp. nov., isolated from sediment cultured in situ.</title>
        <authorList>
            <person name="Zhao Z."/>
        </authorList>
    </citation>
    <scope>NUCLEOTIDE SEQUENCE [LARGE SCALE GENOMIC DNA]</scope>
    <source>
        <strain evidence="2 3">ZYL</strain>
    </source>
</reference>
<organism evidence="2 3">
    <name type="scientific">Paremcibacter congregatus</name>
    <dbReference type="NCBI Taxonomy" id="2043170"/>
    <lineage>
        <taxon>Bacteria</taxon>
        <taxon>Pseudomonadati</taxon>
        <taxon>Pseudomonadota</taxon>
        <taxon>Alphaproteobacteria</taxon>
        <taxon>Emcibacterales</taxon>
        <taxon>Emcibacteraceae</taxon>
        <taxon>Paremcibacter</taxon>
    </lineage>
</organism>
<gene>
    <name evidence="2" type="ORF">CRD36_01350</name>
</gene>
<protein>
    <submittedName>
        <fullName evidence="2">Uncharacterized protein</fullName>
    </submittedName>
</protein>
<name>A0A2G4YYN7_9PROT</name>
<evidence type="ECO:0000256" key="1">
    <source>
        <dbReference type="SAM" id="SignalP"/>
    </source>
</evidence>
<keyword evidence="1" id="KW-0732">Signal</keyword>
<keyword evidence="3" id="KW-1185">Reference proteome</keyword>